<evidence type="ECO:0000256" key="1">
    <source>
        <dbReference type="ARBA" id="ARBA00009477"/>
    </source>
</evidence>
<dbReference type="GO" id="GO:0030288">
    <property type="term" value="C:outer membrane-bounded periplasmic space"/>
    <property type="evidence" value="ECO:0007669"/>
    <property type="project" value="TreeGrafter"/>
</dbReference>
<dbReference type="InterPro" id="IPR058792">
    <property type="entry name" value="Beta-barrel_RND_2"/>
</dbReference>
<dbReference type="Proteomes" id="UP000011866">
    <property type="component" value="Chromosome"/>
</dbReference>
<dbReference type="Pfam" id="PF25954">
    <property type="entry name" value="Beta-barrel_RND_2"/>
    <property type="match status" value="1"/>
</dbReference>
<dbReference type="SUPFAM" id="SSF111369">
    <property type="entry name" value="HlyD-like secretion proteins"/>
    <property type="match status" value="1"/>
</dbReference>
<evidence type="ECO:0000259" key="5">
    <source>
        <dbReference type="Pfam" id="PF25975"/>
    </source>
</evidence>
<proteinExistence type="inferred from homology"/>
<feature type="domain" description="CzcB-like barrel-sandwich hybrid" evidence="4">
    <location>
        <begin position="11"/>
        <end position="74"/>
    </location>
</feature>
<feature type="domain" description="CzcB-like C-terminal circularly permuted SH3-like" evidence="5">
    <location>
        <begin position="169"/>
        <end position="228"/>
    </location>
</feature>
<keyword evidence="2" id="KW-0813">Transport</keyword>
<dbReference type="GeneID" id="79176551"/>
<dbReference type="InterPro" id="IPR051909">
    <property type="entry name" value="MFP_Cation_Efflux"/>
</dbReference>
<dbReference type="KEGG" id="tol:TOL_1683"/>
<dbReference type="GO" id="GO:0015679">
    <property type="term" value="P:plasma membrane copper ion transport"/>
    <property type="evidence" value="ECO:0007669"/>
    <property type="project" value="TreeGrafter"/>
</dbReference>
<gene>
    <name evidence="6" type="ORF">TOL_1683</name>
</gene>
<comment type="similarity">
    <text evidence="1">Belongs to the membrane fusion protein (MFP) (TC 8.A.1) family.</text>
</comment>
<evidence type="ECO:0000313" key="7">
    <source>
        <dbReference type="Proteomes" id="UP000011866"/>
    </source>
</evidence>
<dbReference type="Gene3D" id="2.40.420.20">
    <property type="match status" value="1"/>
</dbReference>
<accession>M5DSG4</accession>
<dbReference type="PATRIC" id="fig|1298593.3.peg.1616"/>
<dbReference type="PANTHER" id="PTHR30097">
    <property type="entry name" value="CATION EFFLUX SYSTEM PROTEIN CUSB"/>
    <property type="match status" value="1"/>
</dbReference>
<organism evidence="6 7">
    <name type="scientific">Thalassolituus oleivorans MIL-1</name>
    <dbReference type="NCBI Taxonomy" id="1298593"/>
    <lineage>
        <taxon>Bacteria</taxon>
        <taxon>Pseudomonadati</taxon>
        <taxon>Pseudomonadota</taxon>
        <taxon>Gammaproteobacteria</taxon>
        <taxon>Oceanospirillales</taxon>
        <taxon>Oceanospirillaceae</taxon>
        <taxon>Thalassolituus</taxon>
    </lineage>
</organism>
<dbReference type="eggNOG" id="COG0845">
    <property type="taxonomic scope" value="Bacteria"/>
</dbReference>
<dbReference type="FunFam" id="2.40.30.170:FF:000010">
    <property type="entry name" value="Efflux RND transporter periplasmic adaptor subunit"/>
    <property type="match status" value="1"/>
</dbReference>
<protein>
    <submittedName>
        <fullName evidence="6">RND family efflux transporter MFP subunit</fullName>
    </submittedName>
</protein>
<name>M5DSG4_9GAMM</name>
<dbReference type="RefSeq" id="WP_015486839.1">
    <property type="nucleotide sequence ID" value="NC_020888.1"/>
</dbReference>
<dbReference type="Gene3D" id="2.40.30.170">
    <property type="match status" value="1"/>
</dbReference>
<feature type="domain" description="CusB-like beta-barrel" evidence="3">
    <location>
        <begin position="86"/>
        <end position="160"/>
    </location>
</feature>
<evidence type="ECO:0000313" key="6">
    <source>
        <dbReference type="EMBL" id="CCU72107.1"/>
    </source>
</evidence>
<dbReference type="GO" id="GO:0060003">
    <property type="term" value="P:copper ion export"/>
    <property type="evidence" value="ECO:0007669"/>
    <property type="project" value="TreeGrafter"/>
</dbReference>
<evidence type="ECO:0000256" key="2">
    <source>
        <dbReference type="ARBA" id="ARBA00022448"/>
    </source>
</evidence>
<dbReference type="GO" id="GO:0046914">
    <property type="term" value="F:transition metal ion binding"/>
    <property type="evidence" value="ECO:0007669"/>
    <property type="project" value="TreeGrafter"/>
</dbReference>
<dbReference type="HOGENOM" id="CLU_018816_13_0_6"/>
<dbReference type="Pfam" id="PF25975">
    <property type="entry name" value="CzcB_C"/>
    <property type="match status" value="1"/>
</dbReference>
<reference evidence="6 7" key="1">
    <citation type="journal article" date="2013" name="Genome Announc.">
        <title>Genome Sequence of Thalassolituus oleivorans MIL-1 (DSM 14913T).</title>
        <authorList>
            <person name="Golyshin P.N."/>
            <person name="Werner J."/>
            <person name="Chernikova T.N."/>
            <person name="Tran H."/>
            <person name="Ferrer M."/>
            <person name="Yakimov M.M."/>
            <person name="Teeling H."/>
            <person name="Golyshina O.V."/>
        </authorList>
    </citation>
    <scope>NUCLEOTIDE SEQUENCE [LARGE SCALE GENOMIC DNA]</scope>
    <source>
        <strain evidence="6 7">MIL-1</strain>
    </source>
</reference>
<keyword evidence="7" id="KW-1185">Reference proteome</keyword>
<dbReference type="Pfam" id="PF25973">
    <property type="entry name" value="BSH_CzcB"/>
    <property type="match status" value="1"/>
</dbReference>
<dbReference type="InterPro" id="IPR058647">
    <property type="entry name" value="BSH_CzcB-like"/>
</dbReference>
<evidence type="ECO:0000259" key="3">
    <source>
        <dbReference type="Pfam" id="PF25954"/>
    </source>
</evidence>
<dbReference type="EMBL" id="HF680312">
    <property type="protein sequence ID" value="CCU72107.1"/>
    <property type="molecule type" value="Genomic_DNA"/>
</dbReference>
<dbReference type="InterPro" id="IPR058649">
    <property type="entry name" value="CzcB_C"/>
</dbReference>
<dbReference type="AlphaFoldDB" id="M5DSG4"/>
<dbReference type="STRING" id="187493.CN03_09765"/>
<sequence length="240" mass="25516">MYGVIAINAERVQAVTARFDGIVRSVNKRIGDAVHKGDTLLTVEANESLRTYAINAAINGVVTERNINTGEHTTAAPLLVVQDLSTVWVDLSIFPKDAAQVGLGQRVRINNLDGSQSATGDIIYIAPLGQGANQAMTVRALIANPNGAWKPGLFINANITLAEVKAPLVVANSAVQIVEDKPVVFVQGKEGFEPRSVTLGRSDGEHSEVLAGLVNGDVYVSKNSFILKSELGKEDAEHAH</sequence>
<evidence type="ECO:0000259" key="4">
    <source>
        <dbReference type="Pfam" id="PF25973"/>
    </source>
</evidence>
<dbReference type="PANTHER" id="PTHR30097:SF4">
    <property type="entry name" value="SLR6042 PROTEIN"/>
    <property type="match status" value="1"/>
</dbReference>